<dbReference type="InterPro" id="IPR050425">
    <property type="entry name" value="NAD(P)_dehydrat-like"/>
</dbReference>
<protein>
    <submittedName>
        <fullName evidence="4">Uncharacterized oxidoreductase C513,07 [Schizosaccharomyces pombe 972h-]</fullName>
    </submittedName>
</protein>
<dbReference type="PANTHER" id="PTHR10366">
    <property type="entry name" value="NAD DEPENDENT EPIMERASE/DEHYDRATASE"/>
    <property type="match status" value="1"/>
</dbReference>
<feature type="domain" description="NAD-dependent epimerase/dehydratase" evidence="3">
    <location>
        <begin position="10"/>
        <end position="247"/>
    </location>
</feature>
<evidence type="ECO:0000259" key="3">
    <source>
        <dbReference type="Pfam" id="PF01370"/>
    </source>
</evidence>
<dbReference type="InterPro" id="IPR001509">
    <property type="entry name" value="Epimerase_deHydtase"/>
</dbReference>
<sequence length="320" mass="34566">MPSIKVPGTVLVTGASGFIAVWVCKALLDAGYTVRGTVRSKPKGEYLDGAFDEAVKGIDGIAHTASPFHLQADDPQDLIGPAVKGTVGILESVDKYAPSVQRVVITSSAAAIVDATKPVGTHYTEENWNEYSPKQVQEKGKDAAPLDKYRASKTLAEKAAWAYVEGNKPKWDIATINPPMVFGPLLHQVESPESLNTSIASLYKILHAKEETPKEVLLAPAFNFIDVRDVALAHVRALEVPEAGGQRFIVAGGPYCWQDILDILPPQYPRGIPGGGKGLTHNVFSPTKARKLLGIELKSLEETLHDTEADLRKRGWGIDT</sequence>
<reference evidence="4 5" key="1">
    <citation type="submission" date="2015-07" db="EMBL/GenBank/DDBJ databases">
        <authorList>
            <person name="Noorani M."/>
        </authorList>
    </citation>
    <scope>NUCLEOTIDE SEQUENCE [LARGE SCALE GENOMIC DNA]</scope>
    <source>
        <strain evidence="4">BBA 69670</strain>
    </source>
</reference>
<evidence type="ECO:0000313" key="5">
    <source>
        <dbReference type="Proteomes" id="UP000044841"/>
    </source>
</evidence>
<organism evidence="4 5">
    <name type="scientific">Rhizoctonia solani</name>
    <dbReference type="NCBI Taxonomy" id="456999"/>
    <lineage>
        <taxon>Eukaryota</taxon>
        <taxon>Fungi</taxon>
        <taxon>Dikarya</taxon>
        <taxon>Basidiomycota</taxon>
        <taxon>Agaricomycotina</taxon>
        <taxon>Agaricomycetes</taxon>
        <taxon>Cantharellales</taxon>
        <taxon>Ceratobasidiaceae</taxon>
        <taxon>Rhizoctonia</taxon>
    </lineage>
</organism>
<gene>
    <name evidence="4" type="ORF">RSOLAG22IIIB_02356</name>
</gene>
<name>A0A0K6GE37_9AGAM</name>
<dbReference type="Gene3D" id="3.40.50.720">
    <property type="entry name" value="NAD(P)-binding Rossmann-like Domain"/>
    <property type="match status" value="1"/>
</dbReference>
<dbReference type="Pfam" id="PF01370">
    <property type="entry name" value="Epimerase"/>
    <property type="match status" value="1"/>
</dbReference>
<evidence type="ECO:0000256" key="1">
    <source>
        <dbReference type="ARBA" id="ARBA00023002"/>
    </source>
</evidence>
<dbReference type="Proteomes" id="UP000044841">
    <property type="component" value="Unassembled WGS sequence"/>
</dbReference>
<evidence type="ECO:0000256" key="2">
    <source>
        <dbReference type="ARBA" id="ARBA00023445"/>
    </source>
</evidence>
<dbReference type="InterPro" id="IPR036291">
    <property type="entry name" value="NAD(P)-bd_dom_sf"/>
</dbReference>
<dbReference type="GO" id="GO:0016616">
    <property type="term" value="F:oxidoreductase activity, acting on the CH-OH group of donors, NAD or NADP as acceptor"/>
    <property type="evidence" value="ECO:0007669"/>
    <property type="project" value="TreeGrafter"/>
</dbReference>
<dbReference type="AlphaFoldDB" id="A0A0K6GE37"/>
<keyword evidence="5" id="KW-1185">Reference proteome</keyword>
<dbReference type="PANTHER" id="PTHR10366:SF564">
    <property type="entry name" value="STEROL-4-ALPHA-CARBOXYLATE 3-DEHYDROGENASE, DECARBOXYLATING"/>
    <property type="match status" value="1"/>
</dbReference>
<keyword evidence="1" id="KW-0560">Oxidoreductase</keyword>
<comment type="similarity">
    <text evidence="2">Belongs to the NAD(P)-dependent epimerase/dehydratase family. Dihydroflavonol-4-reductase subfamily.</text>
</comment>
<accession>A0A0K6GE37</accession>
<evidence type="ECO:0000313" key="4">
    <source>
        <dbReference type="EMBL" id="CUA76878.1"/>
    </source>
</evidence>
<dbReference type="SUPFAM" id="SSF51735">
    <property type="entry name" value="NAD(P)-binding Rossmann-fold domains"/>
    <property type="match status" value="1"/>
</dbReference>
<dbReference type="CDD" id="cd05227">
    <property type="entry name" value="AR_SDR_e"/>
    <property type="match status" value="1"/>
</dbReference>
<dbReference type="EMBL" id="CYGV01001733">
    <property type="protein sequence ID" value="CUA76878.1"/>
    <property type="molecule type" value="Genomic_DNA"/>
</dbReference>
<proteinExistence type="inferred from homology"/>